<comment type="caution">
    <text evidence="3">The sequence shown here is derived from an EMBL/GenBank/DDBJ whole genome shotgun (WGS) entry which is preliminary data.</text>
</comment>
<evidence type="ECO:0000313" key="3">
    <source>
        <dbReference type="EMBL" id="KAL0832066.1"/>
    </source>
</evidence>
<feature type="region of interest" description="Disordered" evidence="1">
    <location>
        <begin position="130"/>
        <end position="171"/>
    </location>
</feature>
<feature type="domain" description="Programmed cell death protein 2 C-terminal" evidence="2">
    <location>
        <begin position="322"/>
        <end position="435"/>
    </location>
</feature>
<protein>
    <recommendedName>
        <fullName evidence="2">Programmed cell death protein 2 C-terminal domain-containing protein</fullName>
    </recommendedName>
</protein>
<evidence type="ECO:0000313" key="5">
    <source>
        <dbReference type="Proteomes" id="UP001549920"/>
    </source>
</evidence>
<accession>A0ABD0T244</accession>
<name>A0ABD0T244_LOXSC</name>
<dbReference type="AlphaFoldDB" id="A0ABD0T244"/>
<proteinExistence type="predicted"/>
<dbReference type="PANTHER" id="PTHR46421:SF1">
    <property type="entry name" value="PROGRAMMED CELL DEATH PROTEIN 2-LIKE"/>
    <property type="match status" value="1"/>
</dbReference>
<organism evidence="3 6">
    <name type="scientific">Loxostege sticticalis</name>
    <name type="common">Beet webworm moth</name>
    <dbReference type="NCBI Taxonomy" id="481309"/>
    <lineage>
        <taxon>Eukaryota</taxon>
        <taxon>Metazoa</taxon>
        <taxon>Ecdysozoa</taxon>
        <taxon>Arthropoda</taxon>
        <taxon>Hexapoda</taxon>
        <taxon>Insecta</taxon>
        <taxon>Pterygota</taxon>
        <taxon>Neoptera</taxon>
        <taxon>Endopterygota</taxon>
        <taxon>Lepidoptera</taxon>
        <taxon>Glossata</taxon>
        <taxon>Ditrysia</taxon>
        <taxon>Pyraloidea</taxon>
        <taxon>Crambidae</taxon>
        <taxon>Pyraustinae</taxon>
        <taxon>Loxostege</taxon>
    </lineage>
</organism>
<evidence type="ECO:0000256" key="1">
    <source>
        <dbReference type="SAM" id="MobiDB-lite"/>
    </source>
</evidence>
<keyword evidence="5" id="KW-1185">Reference proteome</keyword>
<sequence>MTMAKKQGKVYLGYEDEPIGDKHQTLLTYTVNKIGGLPDWPPLENVQFSSKCPLCGLYRLLIVQCYAPLENSAYHRTLYVFACINPNCWTQSESWLCLRSQILDSATTQSSTIVAIPKSDSNLTWCNGADEWDENDNGDTANGNFMNVDNAPSPNHAMQRNSDEDEESNSLELETVEQALGNLQVFDAHNANMSPVQGAIGAISAPVAAAELEGGDEPGLVTVDTPSAPTNDMETLLHQTAELPPDLRSRLMCGPLQFVPKYIYVEEEWTKPPSNEDKVTELLNRYNRENEMEACAGGDRVGGAAGGADDEQYEEAAPLHGDRLFHAFVTRLRDNPGQILRYSREEPPLLGAPLPSAANTPEGAGAGAAGAGGSCPRCGRARACELQLVPALAHALRLPASTPSHLHFLSVLVFTCPQSCWQPQDTLVREAVVFQPEVV</sequence>
<feature type="region of interest" description="Disordered" evidence="1">
    <location>
        <begin position="351"/>
        <end position="371"/>
    </location>
</feature>
<dbReference type="PANTHER" id="PTHR46421">
    <property type="entry name" value="PROGRAMMED CELL DEATH PROTEIN 2-LIKE"/>
    <property type="match status" value="1"/>
</dbReference>
<dbReference type="EMBL" id="JBEDNZ010000011">
    <property type="protein sequence ID" value="KAL0832066.1"/>
    <property type="molecule type" value="Genomic_DNA"/>
</dbReference>
<dbReference type="InterPro" id="IPR052815">
    <property type="entry name" value="PDCD2-like_regulator"/>
</dbReference>
<gene>
    <name evidence="4" type="ORF">ABMA27_001476</name>
    <name evidence="3" type="ORF">ABMA28_001556</name>
</gene>
<dbReference type="Pfam" id="PF04194">
    <property type="entry name" value="PDCD2_C"/>
    <property type="match status" value="1"/>
</dbReference>
<dbReference type="Proteomes" id="UP001549921">
    <property type="component" value="Unassembled WGS sequence"/>
</dbReference>
<dbReference type="InterPro" id="IPR007320">
    <property type="entry name" value="PDCD2_C"/>
</dbReference>
<dbReference type="EMBL" id="JBEUOH010000011">
    <property type="protein sequence ID" value="KAL0881656.1"/>
    <property type="molecule type" value="Genomic_DNA"/>
</dbReference>
<dbReference type="Proteomes" id="UP001549920">
    <property type="component" value="Unassembled WGS sequence"/>
</dbReference>
<feature type="compositionally biased region" description="Polar residues" evidence="1">
    <location>
        <begin position="138"/>
        <end position="160"/>
    </location>
</feature>
<reference evidence="5 6" key="1">
    <citation type="submission" date="2024-06" db="EMBL/GenBank/DDBJ databases">
        <title>A chromosome-level genome assembly of beet webworm, Loxostege sticticalis.</title>
        <authorList>
            <person name="Zhang Y."/>
        </authorList>
    </citation>
    <scope>NUCLEOTIDE SEQUENCE [LARGE SCALE GENOMIC DNA]</scope>
    <source>
        <strain evidence="4">AQ026</strain>
        <strain evidence="3">AQ028</strain>
        <tissue evidence="3">Male pupae</tissue>
        <tissue evidence="4">Whole body</tissue>
    </source>
</reference>
<evidence type="ECO:0000313" key="6">
    <source>
        <dbReference type="Proteomes" id="UP001549921"/>
    </source>
</evidence>
<evidence type="ECO:0000313" key="4">
    <source>
        <dbReference type="EMBL" id="KAL0881656.1"/>
    </source>
</evidence>
<evidence type="ECO:0000259" key="2">
    <source>
        <dbReference type="Pfam" id="PF04194"/>
    </source>
</evidence>